<evidence type="ECO:0000313" key="1">
    <source>
        <dbReference type="EMBL" id="OZT76716.1"/>
    </source>
</evidence>
<dbReference type="InterPro" id="IPR016181">
    <property type="entry name" value="Acyl_CoA_acyltransferase"/>
</dbReference>
<dbReference type="RefSeq" id="WP_169738727.1">
    <property type="nucleotide sequence ID" value="NZ_CANNAG010000005.1"/>
</dbReference>
<dbReference type="Proteomes" id="UP000216682">
    <property type="component" value="Unassembled WGS sequence"/>
</dbReference>
<name>A0A265E5K3_9STAP</name>
<reference evidence="1 2" key="1">
    <citation type="submission" date="2017-07" db="EMBL/GenBank/DDBJ databases">
        <title>Shotgun whole genome sequences of three halophilic bacterial isolates.</title>
        <authorList>
            <person name="Pozzo T."/>
            <person name="Higdon S.M."/>
            <person name="Quillaguaman J."/>
        </authorList>
    </citation>
    <scope>NUCLEOTIDE SEQUENCE [LARGE SCALE GENOMIC DNA]</scope>
    <source>
        <strain evidence="1 2">BU-1</strain>
    </source>
</reference>
<dbReference type="AlphaFoldDB" id="A0A265E5K3"/>
<sequence>MNDEARLSIGSWIYLLSVVTENTRAMAFNASFGFEVYGTEPKAMYDGERYYDEHLMVLDLKGPDHPLQ</sequence>
<organism evidence="1 2">
    <name type="scientific">Salinicoccus roseus</name>
    <dbReference type="NCBI Taxonomy" id="45670"/>
    <lineage>
        <taxon>Bacteria</taxon>
        <taxon>Bacillati</taxon>
        <taxon>Bacillota</taxon>
        <taxon>Bacilli</taxon>
        <taxon>Bacillales</taxon>
        <taxon>Staphylococcaceae</taxon>
        <taxon>Salinicoccus</taxon>
    </lineage>
</organism>
<protein>
    <recommendedName>
        <fullName evidence="3">N-acetyltransferase domain-containing protein</fullName>
    </recommendedName>
</protein>
<dbReference type="Pfam" id="PF13420">
    <property type="entry name" value="Acetyltransf_4"/>
    <property type="match status" value="1"/>
</dbReference>
<comment type="caution">
    <text evidence="1">The sequence shown here is derived from an EMBL/GenBank/DDBJ whole genome shotgun (WGS) entry which is preliminary data.</text>
</comment>
<proteinExistence type="predicted"/>
<dbReference type="Gene3D" id="3.40.630.30">
    <property type="match status" value="1"/>
</dbReference>
<accession>A0A265E5K3</accession>
<evidence type="ECO:0000313" key="2">
    <source>
        <dbReference type="Proteomes" id="UP000216682"/>
    </source>
</evidence>
<dbReference type="EMBL" id="NPEZ01000004">
    <property type="protein sequence ID" value="OZT76716.1"/>
    <property type="molecule type" value="Genomic_DNA"/>
</dbReference>
<gene>
    <name evidence="1" type="ORF">CFN03_09630</name>
</gene>
<evidence type="ECO:0008006" key="3">
    <source>
        <dbReference type="Google" id="ProtNLM"/>
    </source>
</evidence>
<dbReference type="SUPFAM" id="SSF55729">
    <property type="entry name" value="Acyl-CoA N-acyltransferases (Nat)"/>
    <property type="match status" value="1"/>
</dbReference>